<reference evidence="1 2" key="2">
    <citation type="submission" date="2016-06" db="EMBL/GenBank/DDBJ databases">
        <title>Pedobacter psychrophilus sp. nov., isolated from Antarctic fragmentary rock.</title>
        <authorList>
            <person name="Svec P."/>
        </authorList>
    </citation>
    <scope>NUCLEOTIDE SEQUENCE [LARGE SCALE GENOMIC DNA]</scope>
    <source>
        <strain evidence="1 2">CCM 8644</strain>
    </source>
</reference>
<dbReference type="OrthoDB" id="8479124at2"/>
<dbReference type="EMBL" id="LWHJ01000030">
    <property type="protein sequence ID" value="OAQ38600.1"/>
    <property type="molecule type" value="Genomic_DNA"/>
</dbReference>
<dbReference type="RefSeq" id="WP_068823372.1">
    <property type="nucleotide sequence ID" value="NZ_LWHJ01000030.1"/>
</dbReference>
<proteinExistence type="predicted"/>
<dbReference type="STRING" id="1826909.A5893_14400"/>
<evidence type="ECO:0000313" key="1">
    <source>
        <dbReference type="EMBL" id="OAQ38600.1"/>
    </source>
</evidence>
<dbReference type="Proteomes" id="UP000078459">
    <property type="component" value="Unassembled WGS sequence"/>
</dbReference>
<name>A0A179DD22_9SPHI</name>
<accession>A0A179DD22</accession>
<evidence type="ECO:0000313" key="2">
    <source>
        <dbReference type="Proteomes" id="UP000078459"/>
    </source>
</evidence>
<comment type="caution">
    <text evidence="1">The sequence shown here is derived from an EMBL/GenBank/DDBJ whole genome shotgun (WGS) entry which is preliminary data.</text>
</comment>
<gene>
    <name evidence="1" type="ORF">A5893_14400</name>
</gene>
<sequence>MKSAICTLFEKTYHFGVGSLTNSLCDKGFKGEVYAGYKGDLPFWANGSYLNDDLGFEGVRSLKVSEDIHLHFIPLQTTYHLTNYKPDFMLDLLNGPAKDVDCLFYYDPDILQKISWNFMEQWVNAGVALSEDFNSPIHEFHPRRVYWRKYFAKFGHQLKYKNPIYVNGGFVGVQKINIDFLIIWKVLQENMAKETGSLANSIFKNRDKLYKKEYGDFYAFGTTDQDALNATVEVYDGPISFLGKEAMGFNAGFLVIPHALGKPKPWKDSLIKSWVFRGIKPSFITKLYWSNSAHPIKLYDNFQIKRKLVLIKIIGFLSRFYRA</sequence>
<reference evidence="1 2" key="1">
    <citation type="submission" date="2016-04" db="EMBL/GenBank/DDBJ databases">
        <authorList>
            <person name="Evans L.H."/>
            <person name="Alamgir A."/>
            <person name="Owens N."/>
            <person name="Weber N.D."/>
            <person name="Virtaneva K."/>
            <person name="Barbian K."/>
            <person name="Babar A."/>
            <person name="Rosenke K."/>
        </authorList>
    </citation>
    <scope>NUCLEOTIDE SEQUENCE [LARGE SCALE GENOMIC DNA]</scope>
    <source>
        <strain evidence="1 2">CCM 8644</strain>
    </source>
</reference>
<protein>
    <submittedName>
        <fullName evidence="1">Uncharacterized protein</fullName>
    </submittedName>
</protein>
<keyword evidence="2" id="KW-1185">Reference proteome</keyword>
<organism evidence="1 2">
    <name type="scientific">Pedobacter psychrophilus</name>
    <dbReference type="NCBI Taxonomy" id="1826909"/>
    <lineage>
        <taxon>Bacteria</taxon>
        <taxon>Pseudomonadati</taxon>
        <taxon>Bacteroidota</taxon>
        <taxon>Sphingobacteriia</taxon>
        <taxon>Sphingobacteriales</taxon>
        <taxon>Sphingobacteriaceae</taxon>
        <taxon>Pedobacter</taxon>
    </lineage>
</organism>
<dbReference type="AlphaFoldDB" id="A0A179DD22"/>